<evidence type="ECO:0000313" key="3">
    <source>
        <dbReference type="Proteomes" id="UP000663881"/>
    </source>
</evidence>
<protein>
    <submittedName>
        <fullName evidence="2">Uncharacterized protein</fullName>
    </submittedName>
</protein>
<feature type="compositionally biased region" description="Polar residues" evidence="1">
    <location>
        <begin position="155"/>
        <end position="165"/>
    </location>
</feature>
<feature type="region of interest" description="Disordered" evidence="1">
    <location>
        <begin position="146"/>
        <end position="182"/>
    </location>
</feature>
<name>A0A820BBM3_9BILA</name>
<dbReference type="AlphaFoldDB" id="A0A820BBM3"/>
<organism evidence="2 3">
    <name type="scientific">Adineta steineri</name>
    <dbReference type="NCBI Taxonomy" id="433720"/>
    <lineage>
        <taxon>Eukaryota</taxon>
        <taxon>Metazoa</taxon>
        <taxon>Spiralia</taxon>
        <taxon>Gnathifera</taxon>
        <taxon>Rotifera</taxon>
        <taxon>Eurotatoria</taxon>
        <taxon>Bdelloidea</taxon>
        <taxon>Adinetida</taxon>
        <taxon>Adinetidae</taxon>
        <taxon>Adineta</taxon>
    </lineage>
</organism>
<proteinExistence type="predicted"/>
<reference evidence="2" key="1">
    <citation type="submission" date="2021-02" db="EMBL/GenBank/DDBJ databases">
        <authorList>
            <person name="Nowell W R."/>
        </authorList>
    </citation>
    <scope>NUCLEOTIDE SEQUENCE</scope>
</reference>
<dbReference type="EMBL" id="CAJOAY010009430">
    <property type="protein sequence ID" value="CAF4203973.1"/>
    <property type="molecule type" value="Genomic_DNA"/>
</dbReference>
<gene>
    <name evidence="2" type="ORF">OKA104_LOCUS41142</name>
</gene>
<dbReference type="Proteomes" id="UP000663881">
    <property type="component" value="Unassembled WGS sequence"/>
</dbReference>
<evidence type="ECO:0000256" key="1">
    <source>
        <dbReference type="SAM" id="MobiDB-lite"/>
    </source>
</evidence>
<evidence type="ECO:0000313" key="2">
    <source>
        <dbReference type="EMBL" id="CAF4203973.1"/>
    </source>
</evidence>
<comment type="caution">
    <text evidence="2">The sequence shown here is derived from an EMBL/GenBank/DDBJ whole genome shotgun (WGS) entry which is preliminary data.</text>
</comment>
<accession>A0A820BBM3</accession>
<sequence>MNPSTSAVTPPPRTRDSNVFVGVNPIMSSIRAMVSTMLGTSLRFDRTSTPSTIGASHSSNVGATFTLTVDPSIPQSIGAQPVIGTGSLFSSQNSLPQPTPFPRTFSMWSMPHIGNSPLQQQSIPIQNQIANSQFAPGLLGMFHPRSGGFPPFPSDNPNTNPTPGSSVGFPFGWNCNSNSPHG</sequence>